<evidence type="ECO:0000313" key="2">
    <source>
        <dbReference type="EMBL" id="PUZ22619.1"/>
    </source>
</evidence>
<evidence type="ECO:0000313" key="3">
    <source>
        <dbReference type="Proteomes" id="UP000244450"/>
    </source>
</evidence>
<dbReference type="Gene3D" id="1.25.40.10">
    <property type="entry name" value="Tetratricopeptide repeat domain"/>
    <property type="match status" value="2"/>
</dbReference>
<dbReference type="InterPro" id="IPR011990">
    <property type="entry name" value="TPR-like_helical_dom_sf"/>
</dbReference>
<dbReference type="RefSeq" id="WP_108688365.1">
    <property type="nucleotide sequence ID" value="NZ_QCYK01000003.1"/>
</dbReference>
<evidence type="ECO:0000256" key="1">
    <source>
        <dbReference type="SAM" id="Phobius"/>
    </source>
</evidence>
<feature type="transmembrane region" description="Helical" evidence="1">
    <location>
        <begin position="6"/>
        <end position="24"/>
    </location>
</feature>
<evidence type="ECO:0008006" key="4">
    <source>
        <dbReference type="Google" id="ProtNLM"/>
    </source>
</evidence>
<keyword evidence="1" id="KW-1133">Transmembrane helix</keyword>
<proteinExistence type="predicted"/>
<dbReference type="Proteomes" id="UP000244450">
    <property type="component" value="Unassembled WGS sequence"/>
</dbReference>
<feature type="transmembrane region" description="Helical" evidence="1">
    <location>
        <begin position="31"/>
        <end position="49"/>
    </location>
</feature>
<keyword evidence="1" id="KW-0472">Membrane</keyword>
<dbReference type="EMBL" id="QCYK01000003">
    <property type="protein sequence ID" value="PUZ22619.1"/>
    <property type="molecule type" value="Genomic_DNA"/>
</dbReference>
<accession>A0A2T7BC10</accession>
<organism evidence="2 3">
    <name type="scientific">Chitinophaga parva</name>
    <dbReference type="NCBI Taxonomy" id="2169414"/>
    <lineage>
        <taxon>Bacteria</taxon>
        <taxon>Pseudomonadati</taxon>
        <taxon>Bacteroidota</taxon>
        <taxon>Chitinophagia</taxon>
        <taxon>Chitinophagales</taxon>
        <taxon>Chitinophagaceae</taxon>
        <taxon>Chitinophaga</taxon>
    </lineage>
</organism>
<dbReference type="InterPro" id="IPR014562">
    <property type="entry name" value="UCP030959_TPR_rpt-cont"/>
</dbReference>
<comment type="caution">
    <text evidence="2">The sequence shown here is derived from an EMBL/GenBank/DDBJ whole genome shotgun (WGS) entry which is preliminary data.</text>
</comment>
<dbReference type="OrthoDB" id="794036at2"/>
<sequence>MFAYWNNSYYLVVILQVIAIIHALRTGRSNWLYLLIFLPLVGVLVYFFMEVLPEIRTGAFMPNFRKVFMPGAQIHEWERKVRMSDTVSNRVQLSRAYAEAGQWGKAIELTKSALTGMYANDPGILLQLARQYFGNAQYAESLQYFDKLKTMKTGRINMAEDDLVYTRALDGAGQKEKAEEGYQQIIRVHHSLEARYYYGLFLKKQGRSAEAKAQFQAVREDIRELPRFARRLNAQWARKSFTEMMSK</sequence>
<reference evidence="2 3" key="1">
    <citation type="submission" date="2018-04" db="EMBL/GenBank/DDBJ databases">
        <title>Chitinophaga fuyangensis sp. nov., isolated from soil in a chemical factory.</title>
        <authorList>
            <person name="Chen K."/>
        </authorList>
    </citation>
    <scope>NUCLEOTIDE SEQUENCE [LARGE SCALE GENOMIC DNA]</scope>
    <source>
        <strain evidence="2 3">LY-1</strain>
    </source>
</reference>
<keyword evidence="1" id="KW-0812">Transmembrane</keyword>
<keyword evidence="3" id="KW-1185">Reference proteome</keyword>
<name>A0A2T7BC10_9BACT</name>
<dbReference type="AlphaFoldDB" id="A0A2T7BC10"/>
<dbReference type="SUPFAM" id="SSF48452">
    <property type="entry name" value="TPR-like"/>
    <property type="match status" value="1"/>
</dbReference>
<dbReference type="PIRSF" id="PIRSF030959">
    <property type="entry name" value="UCP030959"/>
    <property type="match status" value="1"/>
</dbReference>
<protein>
    <recommendedName>
        <fullName evidence="4">Cardiolipin synthase N-terminal domain-containing protein</fullName>
    </recommendedName>
</protein>
<gene>
    <name evidence="2" type="ORF">DCC81_19485</name>
</gene>